<gene>
    <name evidence="1" type="ORF">MGWOODY_Tha2773</name>
</gene>
<organism evidence="1">
    <name type="scientific">hydrothermal vent metagenome</name>
    <dbReference type="NCBI Taxonomy" id="652676"/>
    <lineage>
        <taxon>unclassified sequences</taxon>
        <taxon>metagenomes</taxon>
        <taxon>ecological metagenomes</taxon>
    </lineage>
</organism>
<sequence>MASLRFFDFGLFGILCLFALGAGLAQADDLTVLDQSNEDLAKRVGMPFLNDDGMSDIAAQGIRDDYNYLIDVADGTGPVDQAPEKGITALFQSVLPMLDFLTDYEISDVEYHDPAAPQLVTNTDGTITVLLPKRIGQIAYHNMAIKGLEDTPLGDLFFNDVTTVEGSKLILTPRNM</sequence>
<evidence type="ECO:0000313" key="1">
    <source>
        <dbReference type="EMBL" id="CUS42899.1"/>
    </source>
</evidence>
<protein>
    <submittedName>
        <fullName evidence="1">Uncharacterized protein</fullName>
    </submittedName>
</protein>
<accession>A0A160TIC5</accession>
<dbReference type="AlphaFoldDB" id="A0A160TIC5"/>
<dbReference type="EMBL" id="CZQC01000072">
    <property type="protein sequence ID" value="CUS42899.1"/>
    <property type="molecule type" value="Genomic_DNA"/>
</dbReference>
<proteinExistence type="predicted"/>
<name>A0A160TIC5_9ZZZZ</name>
<reference evidence="1" key="1">
    <citation type="submission" date="2015-10" db="EMBL/GenBank/DDBJ databases">
        <authorList>
            <person name="Gilbert D.G."/>
        </authorList>
    </citation>
    <scope>NUCLEOTIDE SEQUENCE</scope>
</reference>